<evidence type="ECO:0000313" key="2">
    <source>
        <dbReference type="Proteomes" id="UP001187192"/>
    </source>
</evidence>
<comment type="caution">
    <text evidence="1">The sequence shown here is derived from an EMBL/GenBank/DDBJ whole genome shotgun (WGS) entry which is preliminary data.</text>
</comment>
<sequence length="44" mass="5011">MSWRQKQLAMCRVPCQLGHSENPMKHLAQRLPANQLQPPVSSVN</sequence>
<organism evidence="1 2">
    <name type="scientific">Ficus carica</name>
    <name type="common">Common fig</name>
    <dbReference type="NCBI Taxonomy" id="3494"/>
    <lineage>
        <taxon>Eukaryota</taxon>
        <taxon>Viridiplantae</taxon>
        <taxon>Streptophyta</taxon>
        <taxon>Embryophyta</taxon>
        <taxon>Tracheophyta</taxon>
        <taxon>Spermatophyta</taxon>
        <taxon>Magnoliopsida</taxon>
        <taxon>eudicotyledons</taxon>
        <taxon>Gunneridae</taxon>
        <taxon>Pentapetalae</taxon>
        <taxon>rosids</taxon>
        <taxon>fabids</taxon>
        <taxon>Rosales</taxon>
        <taxon>Moraceae</taxon>
        <taxon>Ficeae</taxon>
        <taxon>Ficus</taxon>
    </lineage>
</organism>
<protein>
    <submittedName>
        <fullName evidence="1">Uncharacterized protein</fullName>
    </submittedName>
</protein>
<keyword evidence="2" id="KW-1185">Reference proteome</keyword>
<name>A0AA88AL84_FICCA</name>
<dbReference type="EMBL" id="BTGU01000048">
    <property type="protein sequence ID" value="GMN53970.1"/>
    <property type="molecule type" value="Genomic_DNA"/>
</dbReference>
<gene>
    <name evidence="1" type="ORF">TIFTF001_023108</name>
</gene>
<proteinExistence type="predicted"/>
<dbReference type="AlphaFoldDB" id="A0AA88AL84"/>
<evidence type="ECO:0000313" key="1">
    <source>
        <dbReference type="EMBL" id="GMN53970.1"/>
    </source>
</evidence>
<reference evidence="1" key="1">
    <citation type="submission" date="2023-07" db="EMBL/GenBank/DDBJ databases">
        <title>draft genome sequence of fig (Ficus carica).</title>
        <authorList>
            <person name="Takahashi T."/>
            <person name="Nishimura K."/>
        </authorList>
    </citation>
    <scope>NUCLEOTIDE SEQUENCE</scope>
</reference>
<dbReference type="Proteomes" id="UP001187192">
    <property type="component" value="Unassembled WGS sequence"/>
</dbReference>
<accession>A0AA88AL84</accession>